<dbReference type="Pfam" id="PF04342">
    <property type="entry name" value="DMT_6"/>
    <property type="match status" value="1"/>
</dbReference>
<dbReference type="InterPro" id="IPR007437">
    <property type="entry name" value="DUF486"/>
</dbReference>
<dbReference type="PANTHER" id="PTHR38482">
    <property type="entry name" value="DMT FAMILY PROTEIN"/>
    <property type="match status" value="1"/>
</dbReference>
<evidence type="ECO:0000313" key="2">
    <source>
        <dbReference type="EMBL" id="EJX00292.1"/>
    </source>
</evidence>
<keyword evidence="1" id="KW-1133">Transmembrane helix</keyword>
<evidence type="ECO:0000256" key="1">
    <source>
        <dbReference type="SAM" id="Phobius"/>
    </source>
</evidence>
<name>J9FZ85_9ZZZZ</name>
<dbReference type="PANTHER" id="PTHR38482:SF1">
    <property type="entry name" value="DMT FAMILY PROTEIN"/>
    <property type="match status" value="1"/>
</dbReference>
<proteinExistence type="predicted"/>
<gene>
    <name evidence="2" type="ORF">EVA_11601</name>
</gene>
<organism evidence="2">
    <name type="scientific">gut metagenome</name>
    <dbReference type="NCBI Taxonomy" id="749906"/>
    <lineage>
        <taxon>unclassified sequences</taxon>
        <taxon>metagenomes</taxon>
        <taxon>organismal metagenomes</taxon>
    </lineage>
</organism>
<dbReference type="AlphaFoldDB" id="J9FZ85"/>
<dbReference type="EMBL" id="AMCI01003438">
    <property type="protein sequence ID" value="EJX00292.1"/>
    <property type="molecule type" value="Genomic_DNA"/>
</dbReference>
<keyword evidence="1" id="KW-0472">Membrane</keyword>
<reference evidence="2" key="1">
    <citation type="journal article" date="2012" name="PLoS ONE">
        <title>Gene sets for utilization of primary and secondary nutrition supplies in the distal gut of endangered iberian lynx.</title>
        <authorList>
            <person name="Alcaide M."/>
            <person name="Messina E."/>
            <person name="Richter M."/>
            <person name="Bargiela R."/>
            <person name="Peplies J."/>
            <person name="Huws S.A."/>
            <person name="Newbold C.J."/>
            <person name="Golyshin P.N."/>
            <person name="Simon M.A."/>
            <person name="Lopez G."/>
            <person name="Yakimov M.M."/>
            <person name="Ferrer M."/>
        </authorList>
    </citation>
    <scope>NUCLEOTIDE SEQUENCE</scope>
</reference>
<sequence length="52" mass="5852">MLTKGLTTVGLLLVSNVFMTLAWYAHLKLQSAKLISNWPLYTVILFSWAIAL</sequence>
<accession>J9FZ85</accession>
<feature type="transmembrane region" description="Helical" evidence="1">
    <location>
        <begin position="34"/>
        <end position="51"/>
    </location>
</feature>
<feature type="non-terminal residue" evidence="2">
    <location>
        <position position="52"/>
    </location>
</feature>
<feature type="transmembrane region" description="Helical" evidence="1">
    <location>
        <begin position="6"/>
        <end position="27"/>
    </location>
</feature>
<keyword evidence="1" id="KW-0812">Transmembrane</keyword>
<protein>
    <submittedName>
        <fullName evidence="2">Membrane or secreted protein containing DUF486</fullName>
    </submittedName>
</protein>
<comment type="caution">
    <text evidence="2">The sequence shown here is derived from an EMBL/GenBank/DDBJ whole genome shotgun (WGS) entry which is preliminary data.</text>
</comment>